<dbReference type="InterPro" id="IPR017438">
    <property type="entry name" value="ATP-NAD_kinase_N"/>
</dbReference>
<dbReference type="Gene3D" id="3.40.50.10330">
    <property type="entry name" value="Probable inorganic polyphosphate/atp-NAD kinase, domain 1"/>
    <property type="match status" value="1"/>
</dbReference>
<reference evidence="2" key="1">
    <citation type="submission" date="2012-03" db="EMBL/GenBank/DDBJ databases">
        <title>Functional metagenomics reveals considerable lignocellulase gene clusters in the gut microbiome of a wood-feeding higher termite.</title>
        <authorList>
            <person name="Liu N."/>
        </authorList>
    </citation>
    <scope>NUCLEOTIDE SEQUENCE</scope>
</reference>
<dbReference type="Pfam" id="PF19279">
    <property type="entry name" value="YegS_C"/>
    <property type="match status" value="1"/>
</dbReference>
<evidence type="ECO:0000313" key="2">
    <source>
        <dbReference type="EMBL" id="AGS51587.1"/>
    </source>
</evidence>
<keyword evidence="2" id="KW-0808">Transferase</keyword>
<dbReference type="InterPro" id="IPR016064">
    <property type="entry name" value="NAD/diacylglycerol_kinase_sf"/>
</dbReference>
<dbReference type="EMBL" id="JQ844165">
    <property type="protein sequence ID" value="AGS51587.1"/>
    <property type="molecule type" value="Genomic_DNA"/>
</dbReference>
<name>A0A806JXZ8_9BACT</name>
<evidence type="ECO:0000259" key="1">
    <source>
        <dbReference type="Pfam" id="PF19279"/>
    </source>
</evidence>
<dbReference type="SUPFAM" id="SSF111331">
    <property type="entry name" value="NAD kinase/diacylglycerol kinase-like"/>
    <property type="match status" value="1"/>
</dbReference>
<organism evidence="2">
    <name type="scientific">uncultured bacterium contig00010</name>
    <dbReference type="NCBI Taxonomy" id="1181502"/>
    <lineage>
        <taxon>Bacteria</taxon>
        <taxon>environmental samples</taxon>
    </lineage>
</organism>
<sequence length="320" mass="36049">MKHVFVFDPKAFYNQQWKMENIQDNIGQYFRTQEKPDWSIQVSRYRRNAIGIIQEEAEKVSKGDIIRVYAIGGEDILFDCLNAVAHIPNTQLAATPYGETNDFLRIFGHENIEKFVDIPSLVEAEALPTDVIRWGVNYALNSCYIGMNSAISKRVKDLKSNLNKGSFLIFSKISIFINYILTAFDKQAAARKYTITIDDQNYSGSYSLIHIANGPYYAGKITGAAHATPDDGLLDVTLIKSAHPLKTLFSLRRYSRGKLPKNSVSVQAKKVMIQSEEAMWIQMDSEYIQDTNVNLSLIPQATQMAAVNKLTYPIASILGE</sequence>
<proteinExistence type="predicted"/>
<accession>A0A806JXZ8</accession>
<keyword evidence="2" id="KW-0418">Kinase</keyword>
<protein>
    <submittedName>
        <fullName evidence="2">Transcription regulator (Contains diacylglycerol kinase catalytic domain)</fullName>
    </submittedName>
</protein>
<dbReference type="GO" id="GO:0016301">
    <property type="term" value="F:kinase activity"/>
    <property type="evidence" value="ECO:0007669"/>
    <property type="project" value="UniProtKB-KW"/>
</dbReference>
<dbReference type="AlphaFoldDB" id="A0A806JXZ8"/>
<dbReference type="InterPro" id="IPR045540">
    <property type="entry name" value="YegS/DAGK_C"/>
</dbReference>
<feature type="domain" description="YegS/DAGK C-terminal" evidence="1">
    <location>
        <begin position="188"/>
        <end position="304"/>
    </location>
</feature>
<dbReference type="Gene3D" id="2.60.200.40">
    <property type="match status" value="1"/>
</dbReference>